<evidence type="ECO:0000313" key="1">
    <source>
        <dbReference type="EMBL" id="CAG8907750.1"/>
    </source>
</evidence>
<keyword evidence="2" id="KW-1185">Reference proteome</keyword>
<reference evidence="1" key="1">
    <citation type="submission" date="2021-07" db="EMBL/GenBank/DDBJ databases">
        <authorList>
            <person name="Branca A.L. A."/>
        </authorList>
    </citation>
    <scope>NUCLEOTIDE SEQUENCE</scope>
</reference>
<dbReference type="OrthoDB" id="5952526at2759"/>
<organism evidence="1 2">
    <name type="scientific">Penicillium egyptiacum</name>
    <dbReference type="NCBI Taxonomy" id="1303716"/>
    <lineage>
        <taxon>Eukaryota</taxon>
        <taxon>Fungi</taxon>
        <taxon>Dikarya</taxon>
        <taxon>Ascomycota</taxon>
        <taxon>Pezizomycotina</taxon>
        <taxon>Eurotiomycetes</taxon>
        <taxon>Eurotiomycetidae</taxon>
        <taxon>Eurotiales</taxon>
        <taxon>Aspergillaceae</taxon>
        <taxon>Penicillium</taxon>
    </lineage>
</organism>
<dbReference type="Proteomes" id="UP001154252">
    <property type="component" value="Unassembled WGS sequence"/>
</dbReference>
<dbReference type="AlphaFoldDB" id="A0A9W4KJ72"/>
<comment type="caution">
    <text evidence="1">The sequence shown here is derived from an EMBL/GenBank/DDBJ whole genome shotgun (WGS) entry which is preliminary data.</text>
</comment>
<sequence>MNSRLDYGAALTFVRNVESVQAQLDTLMENLRLCRGDNIGSRDPVHCLLIRLNRDQECYSFLKWWQHPLKTRSTIGAMQPCHTWISERPIHLSQSSLSREIQGLSHIVSLTLVKIKLYFVLLTAHGAQAYEEATEKNRKIMDGMIDIRTSTIARNPHVANLTILEAQPAIENVKAQIRKLYHTGNKANPYFWPEVINPNESLNAAPSMCSPGSKQEMEATMMWTWQARNESFGALEIVYAAVNDPKDEFIFLII</sequence>
<proteinExistence type="predicted"/>
<evidence type="ECO:0000313" key="2">
    <source>
        <dbReference type="Proteomes" id="UP001154252"/>
    </source>
</evidence>
<protein>
    <submittedName>
        <fullName evidence="1">Uncharacterized protein</fullName>
    </submittedName>
</protein>
<dbReference type="EMBL" id="CAJVRC010000892">
    <property type="protein sequence ID" value="CAG8907750.1"/>
    <property type="molecule type" value="Genomic_DNA"/>
</dbReference>
<gene>
    <name evidence="1" type="ORF">PEGY_LOCUS8898</name>
</gene>
<accession>A0A9W4KJ72</accession>
<name>A0A9W4KJ72_9EURO</name>